<dbReference type="InterPro" id="IPR018759">
    <property type="entry name" value="BBP2_2"/>
</dbReference>
<dbReference type="Proteomes" id="UP000571084">
    <property type="component" value="Unassembled WGS sequence"/>
</dbReference>
<gene>
    <name evidence="1" type="ORF">HNR39_001130</name>
</gene>
<dbReference type="SUPFAM" id="SSF56935">
    <property type="entry name" value="Porins"/>
    <property type="match status" value="1"/>
</dbReference>
<evidence type="ECO:0000313" key="1">
    <source>
        <dbReference type="EMBL" id="MBB5199303.1"/>
    </source>
</evidence>
<reference evidence="1 2" key="1">
    <citation type="submission" date="2020-08" db="EMBL/GenBank/DDBJ databases">
        <title>Genomic Encyclopedia of Type Strains, Phase IV (KMG-IV): sequencing the most valuable type-strain genomes for metagenomic binning, comparative biology and taxonomic classification.</title>
        <authorList>
            <person name="Goeker M."/>
        </authorList>
    </citation>
    <scope>NUCLEOTIDE SEQUENCE [LARGE SCALE GENOMIC DNA]</scope>
    <source>
        <strain evidence="1 2">DSM 23240</strain>
    </source>
</reference>
<organism evidence="1 2">
    <name type="scientific">Glaciimonas immobilis</name>
    <dbReference type="NCBI Taxonomy" id="728004"/>
    <lineage>
        <taxon>Bacteria</taxon>
        <taxon>Pseudomonadati</taxon>
        <taxon>Pseudomonadota</taxon>
        <taxon>Betaproteobacteria</taxon>
        <taxon>Burkholderiales</taxon>
        <taxon>Oxalobacteraceae</taxon>
        <taxon>Glaciimonas</taxon>
    </lineage>
</organism>
<dbReference type="EMBL" id="JACHHQ010000002">
    <property type="protein sequence ID" value="MBB5199303.1"/>
    <property type="molecule type" value="Genomic_DNA"/>
</dbReference>
<evidence type="ECO:0000313" key="2">
    <source>
        <dbReference type="Proteomes" id="UP000571084"/>
    </source>
</evidence>
<accession>A0A840RNG2</accession>
<dbReference type="Pfam" id="PF10082">
    <property type="entry name" value="BBP2_2"/>
    <property type="match status" value="1"/>
</dbReference>
<proteinExistence type="predicted"/>
<comment type="caution">
    <text evidence="1">The sequence shown here is derived from an EMBL/GenBank/DDBJ whole genome shotgun (WGS) entry which is preliminary data.</text>
</comment>
<name>A0A840RNG2_9BURK</name>
<keyword evidence="2" id="KW-1185">Reference proteome</keyword>
<dbReference type="InterPro" id="IPR017465">
    <property type="entry name" value="EpsL_proteobac"/>
</dbReference>
<sequence>MMPLYSCLTASAATNDLVPTDVIPLSEVIILPPDAITPYVGLGATYDNNVLRLRNKAAGQAIGIGTGLSDVTRRAEAGVALDEKIGQQRINANLNLVKVDYNRFSTLNHVDKNASGNLNWHAGSHVEGNVGASYSEGLTPFIDFHQLAQNTRKQVNEHADAAWLFHPSWRVNAGLVHTDLSYNLASQNALNNTQNQELIGIDYLAATGSTFGLQLGHTRASFPNPQQNGNLLLNNSYDQNEAKVKIDWLATGITHMHFLGGWVRRKQDAFSVRDFSGFNSRLSVDWSPTSKVDVSVSAWRQIGAVDDLTSIYSLNRGAGAAASWHYSEKIRLVAQYKYEKRDFSHSTASGALGADQNDALRNLALTLVYQPTQRWDVQLSASRSTQTVSNFNGGYSSNAVMFNTRYIF</sequence>
<dbReference type="NCBIfam" id="TIGR03014">
    <property type="entry name" value="EpsL"/>
    <property type="match status" value="1"/>
</dbReference>
<dbReference type="AlphaFoldDB" id="A0A840RNG2"/>
<dbReference type="RefSeq" id="WP_184013388.1">
    <property type="nucleotide sequence ID" value="NZ_JAAOZT010000006.1"/>
</dbReference>
<protein>
    <submittedName>
        <fullName evidence="1">Exopolysaccharide biosynthesis operon protein EpsL</fullName>
    </submittedName>
</protein>